<feature type="transmembrane region" description="Helical" evidence="1">
    <location>
        <begin position="13"/>
        <end position="34"/>
    </location>
</feature>
<gene>
    <name evidence="3" type="ORF">L6637_03220</name>
</gene>
<keyword evidence="1" id="KW-1133">Transmembrane helix</keyword>
<evidence type="ECO:0000256" key="1">
    <source>
        <dbReference type="SAM" id="Phobius"/>
    </source>
</evidence>
<evidence type="ECO:0000313" key="4">
    <source>
        <dbReference type="Proteomes" id="UP001139012"/>
    </source>
</evidence>
<keyword evidence="4" id="KW-1185">Reference proteome</keyword>
<dbReference type="Proteomes" id="UP001139012">
    <property type="component" value="Unassembled WGS sequence"/>
</dbReference>
<dbReference type="EMBL" id="JAKLUA010000001">
    <property type="protein sequence ID" value="MCG2665943.1"/>
    <property type="molecule type" value="Genomic_DNA"/>
</dbReference>
<reference evidence="3" key="1">
    <citation type="submission" date="2022-01" db="EMBL/GenBank/DDBJ databases">
        <title>Genome sequnece data of strain Bradyrhizobium sp. nov.</title>
        <authorList>
            <person name="Zhang J."/>
        </authorList>
    </citation>
    <scope>NUCLEOTIDE SEQUENCE</scope>
    <source>
        <strain evidence="3">WYCCWR 12774</strain>
    </source>
</reference>
<name>A0ABS9LG72_9BRAD</name>
<proteinExistence type="predicted"/>
<comment type="caution">
    <text evidence="3">The sequence shown here is derived from an EMBL/GenBank/DDBJ whole genome shotgun (WGS) entry which is preliminary data.</text>
</comment>
<dbReference type="RefSeq" id="WP_237869149.1">
    <property type="nucleotide sequence ID" value="NZ_JAKLUA010000001.1"/>
</dbReference>
<keyword evidence="1" id="KW-0472">Membrane</keyword>
<protein>
    <submittedName>
        <fullName evidence="3">DUF4145 domain-containing protein</fullName>
    </submittedName>
</protein>
<dbReference type="Pfam" id="PF13643">
    <property type="entry name" value="DUF4145"/>
    <property type="match status" value="1"/>
</dbReference>
<dbReference type="InterPro" id="IPR025285">
    <property type="entry name" value="DUF4145"/>
</dbReference>
<organism evidence="3 4">
    <name type="scientific">Bradyrhizobium zhengyangense</name>
    <dbReference type="NCBI Taxonomy" id="2911009"/>
    <lineage>
        <taxon>Bacteria</taxon>
        <taxon>Pseudomonadati</taxon>
        <taxon>Pseudomonadota</taxon>
        <taxon>Alphaproteobacteria</taxon>
        <taxon>Hyphomicrobiales</taxon>
        <taxon>Nitrobacteraceae</taxon>
        <taxon>Bradyrhizobium</taxon>
    </lineage>
</organism>
<keyword evidence="1" id="KW-0812">Transmembrane</keyword>
<evidence type="ECO:0000313" key="3">
    <source>
        <dbReference type="EMBL" id="MCG2665943.1"/>
    </source>
</evidence>
<accession>A0ABS9LG72</accession>
<sequence>MDGFTLTAEIVKAVTSMVAAFAWPIGLLGVLLSFRKKLNELLPLLILKYKDVQISFGLDKAEEDAKRLPEPPEPELVPAPDVDEKSRLDALARLSPRAAIMQARADIETAVNSFASAVGMSRGRASFPKTVSELDRNQLIDKTTVDLLHELRQIGNAAAHNMSEPTETEALRYQELAYRLVRQFEIATRAAAMPSPGPIPTGLP</sequence>
<feature type="domain" description="DUF4145" evidence="2">
    <location>
        <begin position="93"/>
        <end position="172"/>
    </location>
</feature>
<evidence type="ECO:0000259" key="2">
    <source>
        <dbReference type="Pfam" id="PF13643"/>
    </source>
</evidence>